<reference evidence="2" key="2">
    <citation type="journal article" date="2015" name="Data Brief">
        <title>Shoot transcriptome of the giant reed, Arundo donax.</title>
        <authorList>
            <person name="Barrero R.A."/>
            <person name="Guerrero F.D."/>
            <person name="Moolhuijzen P."/>
            <person name="Goolsby J.A."/>
            <person name="Tidwell J."/>
            <person name="Bellgard S.E."/>
            <person name="Bellgard M.I."/>
        </authorList>
    </citation>
    <scope>NUCLEOTIDE SEQUENCE</scope>
    <source>
        <tissue evidence="2">Shoot tissue taken approximately 20 cm above the soil surface</tissue>
    </source>
</reference>
<reference evidence="2" key="1">
    <citation type="submission" date="2014-09" db="EMBL/GenBank/DDBJ databases">
        <authorList>
            <person name="Magalhaes I.L.F."/>
            <person name="Oliveira U."/>
            <person name="Santos F.R."/>
            <person name="Vidigal T.H.D.A."/>
            <person name="Brescovit A.D."/>
            <person name="Santos A.J."/>
        </authorList>
    </citation>
    <scope>NUCLEOTIDE SEQUENCE</scope>
    <source>
        <tissue evidence="2">Shoot tissue taken approximately 20 cm above the soil surface</tissue>
    </source>
</reference>
<feature type="chain" id="PRO_5002048322" evidence="1">
    <location>
        <begin position="19"/>
        <end position="48"/>
    </location>
</feature>
<keyword evidence="1" id="KW-0732">Signal</keyword>
<evidence type="ECO:0000313" key="2">
    <source>
        <dbReference type="EMBL" id="JAE37969.1"/>
    </source>
</evidence>
<feature type="signal peptide" evidence="1">
    <location>
        <begin position="1"/>
        <end position="18"/>
    </location>
</feature>
<dbReference type="EMBL" id="GBRH01159927">
    <property type="protein sequence ID" value="JAE37969.1"/>
    <property type="molecule type" value="Transcribed_RNA"/>
</dbReference>
<dbReference type="AlphaFoldDB" id="A0A0A9HQ54"/>
<sequence length="48" mass="5561">MIQLLLLSNWSIRPLASAKFWIDLQILLSCFHGFTSRTTVDILFESSF</sequence>
<protein>
    <submittedName>
        <fullName evidence="2">Uncharacterized protein</fullName>
    </submittedName>
</protein>
<accession>A0A0A9HQ54</accession>
<evidence type="ECO:0000256" key="1">
    <source>
        <dbReference type="SAM" id="SignalP"/>
    </source>
</evidence>
<organism evidence="2">
    <name type="scientific">Arundo donax</name>
    <name type="common">Giant reed</name>
    <name type="synonym">Donax arundinaceus</name>
    <dbReference type="NCBI Taxonomy" id="35708"/>
    <lineage>
        <taxon>Eukaryota</taxon>
        <taxon>Viridiplantae</taxon>
        <taxon>Streptophyta</taxon>
        <taxon>Embryophyta</taxon>
        <taxon>Tracheophyta</taxon>
        <taxon>Spermatophyta</taxon>
        <taxon>Magnoliopsida</taxon>
        <taxon>Liliopsida</taxon>
        <taxon>Poales</taxon>
        <taxon>Poaceae</taxon>
        <taxon>PACMAD clade</taxon>
        <taxon>Arundinoideae</taxon>
        <taxon>Arundineae</taxon>
        <taxon>Arundo</taxon>
    </lineage>
</organism>
<proteinExistence type="predicted"/>
<name>A0A0A9HQ54_ARUDO</name>